<feature type="coiled-coil region" evidence="1">
    <location>
        <begin position="326"/>
        <end position="360"/>
    </location>
</feature>
<name>A0A0S4TI55_CRYHO</name>
<dbReference type="VEuPathDB" id="CryptoDB:GY17_00001885"/>
<dbReference type="VEuPathDB" id="CryptoDB:CHUDEA7_960"/>
<feature type="coiled-coil region" evidence="1">
    <location>
        <begin position="152"/>
        <end position="198"/>
    </location>
</feature>
<proteinExistence type="predicted"/>
<organism evidence="2">
    <name type="scientific">Cryptosporidium hominis</name>
    <dbReference type="NCBI Taxonomy" id="237895"/>
    <lineage>
        <taxon>Eukaryota</taxon>
        <taxon>Sar</taxon>
        <taxon>Alveolata</taxon>
        <taxon>Apicomplexa</taxon>
        <taxon>Conoidasida</taxon>
        <taxon>Coccidia</taxon>
        <taxon>Eucoccidiorida</taxon>
        <taxon>Eimeriorina</taxon>
        <taxon>Cryptosporidiidae</taxon>
        <taxon>Cryptosporidium</taxon>
    </lineage>
</organism>
<dbReference type="EMBL" id="LN877953">
    <property type="protein sequence ID" value="CUV07074.1"/>
    <property type="molecule type" value="Genomic_DNA"/>
</dbReference>
<dbReference type="VEuPathDB" id="CryptoDB:Chro.70119"/>
<dbReference type="VEuPathDB" id="CryptoDB:ChTU502y2012_407g0475"/>
<protein>
    <submittedName>
        <fullName evidence="2">Uncharacterized protein</fullName>
    </submittedName>
</protein>
<sequence>MLDFDDGVRDLVKRIDNVTIQLAGLFCSLENELLELYNLCGSGNERINQGIKKSEFIEGMKELLKNSLLNNQENIDDEYLIALDNSVISLETLTSALVGTKCYVNCKVVNENEGGDDSEGISNSLGDCNELVLSEINENSSLIRLCRSVNRLTKHRNKIEKYDVEMNNELDKIKSDKTRELENKLKEMEIKLRSKEALCYAHEKQIEYLKCDLKELSKTNNEIIPQINIQELNIGQDQEFEQYIKTDNEQSLCQSPRDELGIYFGSDEKIECIYVNENIKKENENKITSLKLEPITNFNQVINCQNNRKYDNSSLQETFREEDLGILELKDQIQILNLDLQYLKEENSRLKLQLENTTNDYSVLPEKNILDESEVLYDILVNNSFSEKYTETDIEIFNNKQVVFKNIEKIINISIINSFPKLKKTELKKVEISNINKINTLPIRQNPKPCLVMWEPIIDCPSDLSSGLNTNHNIIPLPMSSYGQFRKSRRDGKKNPATIIEENTRTRKTVPINRNSFYCDLEKIIKKNTRKQES</sequence>
<gene>
    <name evidence="2" type="ORF">CHUDEA7_960</name>
</gene>
<accession>A0A0S4TI55</accession>
<keyword evidence="1" id="KW-0175">Coiled coil</keyword>
<dbReference type="Proteomes" id="UP000199752">
    <property type="component" value="Chromosome 7"/>
</dbReference>
<reference evidence="2" key="1">
    <citation type="submission" date="2015-08" db="EMBL/GenBank/DDBJ databases">
        <authorList>
            <person name="Babu N.S."/>
            <person name="Beckwith C.J."/>
            <person name="Beseler K.G."/>
            <person name="Brison A."/>
            <person name="Carone J.V."/>
            <person name="Caskin T.P."/>
            <person name="Diamond M."/>
            <person name="Durham M.E."/>
            <person name="Foxe J.M."/>
            <person name="Go M."/>
            <person name="Henderson B.A."/>
            <person name="Jones I.B."/>
            <person name="McGettigan J.A."/>
            <person name="Micheletti S.J."/>
            <person name="Nasrallah M.E."/>
            <person name="Ortiz D."/>
            <person name="Piller C.R."/>
            <person name="Privatt S.R."/>
            <person name="Schneider S.L."/>
            <person name="Sharp S."/>
            <person name="Smith T.C."/>
            <person name="Stanton J.D."/>
            <person name="Ullery H.E."/>
            <person name="Wilson R.J."/>
            <person name="Serrano M.G."/>
            <person name="Buck G."/>
            <person name="Lee V."/>
            <person name="Wang Y."/>
            <person name="Carvalho R."/>
            <person name="Voegtly L."/>
            <person name="Shi R."/>
            <person name="Duckworth R."/>
            <person name="Johnson A."/>
            <person name="Loviza R."/>
            <person name="Walstead R."/>
            <person name="Shah Z."/>
            <person name="Kiflezghi M."/>
            <person name="Wade K."/>
            <person name="Ball S.L."/>
            <person name="Bradley K.W."/>
            <person name="Asai D.J."/>
            <person name="Bowman C.A."/>
            <person name="Russell D.A."/>
            <person name="Pope W.H."/>
            <person name="Jacobs-Sera D."/>
            <person name="Hendrix R.W."/>
            <person name="Hatfull G.F."/>
        </authorList>
    </citation>
    <scope>NUCLEOTIDE SEQUENCE [LARGE SCALE GENOMIC DNA]</scope>
</reference>
<dbReference type="AlphaFoldDB" id="A0A0S4TI55"/>
<evidence type="ECO:0000256" key="1">
    <source>
        <dbReference type="SAM" id="Coils"/>
    </source>
</evidence>
<evidence type="ECO:0000313" key="2">
    <source>
        <dbReference type="EMBL" id="CUV07074.1"/>
    </source>
</evidence>